<dbReference type="RefSeq" id="WP_255227466.1">
    <property type="nucleotide sequence ID" value="NZ_JAJEKE010000008.1"/>
</dbReference>
<dbReference type="SMART" id="SM00855">
    <property type="entry name" value="PGAM"/>
    <property type="match status" value="1"/>
</dbReference>
<evidence type="ECO:0000313" key="2">
    <source>
        <dbReference type="Proteomes" id="UP001651880"/>
    </source>
</evidence>
<protein>
    <submittedName>
        <fullName evidence="1">Histidine phosphatase family protein</fullName>
    </submittedName>
</protein>
<keyword evidence="2" id="KW-1185">Reference proteome</keyword>
<dbReference type="EMBL" id="JAJEKE010000008">
    <property type="protein sequence ID" value="MCQ1529946.1"/>
    <property type="molecule type" value="Genomic_DNA"/>
</dbReference>
<organism evidence="1 2">
    <name type="scientific">Lutispora saccharofermentans</name>
    <dbReference type="NCBI Taxonomy" id="3024236"/>
    <lineage>
        <taxon>Bacteria</taxon>
        <taxon>Bacillati</taxon>
        <taxon>Bacillota</taxon>
        <taxon>Clostridia</taxon>
        <taxon>Lutisporales</taxon>
        <taxon>Lutisporaceae</taxon>
        <taxon>Lutispora</taxon>
    </lineage>
</organism>
<accession>A0ABT1NFK5</accession>
<gene>
    <name evidence="1" type="ORF">LJD61_10370</name>
</gene>
<dbReference type="CDD" id="cd07067">
    <property type="entry name" value="HP_PGM_like"/>
    <property type="match status" value="1"/>
</dbReference>
<dbReference type="Proteomes" id="UP001651880">
    <property type="component" value="Unassembled WGS sequence"/>
</dbReference>
<sequence length="205" mass="23610">MNIYIIRHGEAKKDSVFNFEGYPDADLTEVGLKQAQLTGKHISTVPFDAIYSSDLKRAMQTSDIISSYQQGLKVEIDKQIREINMGVFHTSSEEQIRKDYPEFYNEFLKKDTDFRYPEGESGEEVLRRTLNFLESVKHKKFNNICVVCHGGVIRSVISHFIGLPQHKRFNLYPFNCGISLLRYDGDNFKVISINEISHLGIYAAF</sequence>
<dbReference type="PANTHER" id="PTHR48100">
    <property type="entry name" value="BROAD-SPECIFICITY PHOSPHATASE YOR283W-RELATED"/>
    <property type="match status" value="1"/>
</dbReference>
<proteinExistence type="predicted"/>
<name>A0ABT1NFK5_9FIRM</name>
<dbReference type="PANTHER" id="PTHR48100:SF1">
    <property type="entry name" value="HISTIDINE PHOSPHATASE FAMILY PROTEIN-RELATED"/>
    <property type="match status" value="1"/>
</dbReference>
<reference evidence="1 2" key="1">
    <citation type="submission" date="2021-10" db="EMBL/GenBank/DDBJ databases">
        <title>Lutispora strain m25 sp. nov., a thermophilic, non-spore-forming bacterium isolated from a lab-scale methanogenic bioreactor digesting anaerobic sludge.</title>
        <authorList>
            <person name="El Houari A."/>
            <person name="Mcdonald J."/>
        </authorList>
    </citation>
    <scope>NUCLEOTIDE SEQUENCE [LARGE SCALE GENOMIC DNA]</scope>
    <source>
        <strain evidence="2">m25</strain>
    </source>
</reference>
<dbReference type="SUPFAM" id="SSF53254">
    <property type="entry name" value="Phosphoglycerate mutase-like"/>
    <property type="match status" value="1"/>
</dbReference>
<dbReference type="PIRSF" id="PIRSF000709">
    <property type="entry name" value="6PFK_2-Ptase"/>
    <property type="match status" value="1"/>
</dbReference>
<dbReference type="Pfam" id="PF00300">
    <property type="entry name" value="His_Phos_1"/>
    <property type="match status" value="1"/>
</dbReference>
<comment type="caution">
    <text evidence="1">The sequence shown here is derived from an EMBL/GenBank/DDBJ whole genome shotgun (WGS) entry which is preliminary data.</text>
</comment>
<dbReference type="InterPro" id="IPR013078">
    <property type="entry name" value="His_Pase_superF_clade-1"/>
</dbReference>
<dbReference type="InterPro" id="IPR029033">
    <property type="entry name" value="His_PPase_superfam"/>
</dbReference>
<dbReference type="Gene3D" id="3.40.50.1240">
    <property type="entry name" value="Phosphoglycerate mutase-like"/>
    <property type="match status" value="1"/>
</dbReference>
<evidence type="ECO:0000313" key="1">
    <source>
        <dbReference type="EMBL" id="MCQ1529946.1"/>
    </source>
</evidence>
<dbReference type="InterPro" id="IPR050275">
    <property type="entry name" value="PGM_Phosphatase"/>
</dbReference>